<dbReference type="Proteomes" id="UP000231843">
    <property type="component" value="Unassembled WGS sequence"/>
</dbReference>
<dbReference type="Pfam" id="PF18478">
    <property type="entry name" value="PIN_10"/>
    <property type="match status" value="1"/>
</dbReference>
<evidence type="ECO:0000313" key="3">
    <source>
        <dbReference type="Proteomes" id="UP000231843"/>
    </source>
</evidence>
<organism evidence="2 3">
    <name type="scientific">Leptospira neocaledonica</name>
    <dbReference type="NCBI Taxonomy" id="2023192"/>
    <lineage>
        <taxon>Bacteria</taxon>
        <taxon>Pseudomonadati</taxon>
        <taxon>Spirochaetota</taxon>
        <taxon>Spirochaetia</taxon>
        <taxon>Leptospirales</taxon>
        <taxon>Leptospiraceae</taxon>
        <taxon>Leptospira</taxon>
    </lineage>
</organism>
<dbReference type="RefSeq" id="WP_100767813.1">
    <property type="nucleotide sequence ID" value="NZ_NPEA01000003.1"/>
</dbReference>
<proteinExistence type="predicted"/>
<evidence type="ECO:0000313" key="2">
    <source>
        <dbReference type="EMBL" id="PJZ78107.1"/>
    </source>
</evidence>
<comment type="caution">
    <text evidence="2">The sequence shown here is derived from an EMBL/GenBank/DDBJ whole genome shotgun (WGS) entry which is preliminary data.</text>
</comment>
<sequence length="130" mass="14960">MKFFLDNNLSPKIAKVLDILDSSNSVIHLQEKFNRDISDIDWIRSLGQDKDWIVLTADNKILTNPHEKAAWKESGLIIFALKKSWLSLKLWDFASSIVRRWPDIIKSSQKASPAQCFIVPIKGEKIQLLK</sequence>
<protein>
    <recommendedName>
        <fullName evidence="1">VapC45 PIN like domain-containing protein</fullName>
    </recommendedName>
</protein>
<evidence type="ECO:0000259" key="1">
    <source>
        <dbReference type="Pfam" id="PF18478"/>
    </source>
</evidence>
<reference evidence="2 3" key="1">
    <citation type="submission" date="2017-07" db="EMBL/GenBank/DDBJ databases">
        <title>Leptospira spp. isolated from tropical soils.</title>
        <authorList>
            <person name="Thibeaux R."/>
            <person name="Iraola G."/>
            <person name="Ferres I."/>
            <person name="Bierque E."/>
            <person name="Girault D."/>
            <person name="Soupe-Gilbert M.-E."/>
            <person name="Picardeau M."/>
            <person name="Goarant C."/>
        </authorList>
    </citation>
    <scope>NUCLEOTIDE SEQUENCE [LARGE SCALE GENOMIC DNA]</scope>
    <source>
        <strain evidence="2 3">ES4-C-A1</strain>
    </source>
</reference>
<gene>
    <name evidence="2" type="ORF">CH365_06745</name>
</gene>
<accession>A0A2N0A1C5</accession>
<feature type="domain" description="VapC45 PIN like" evidence="1">
    <location>
        <begin position="1"/>
        <end position="83"/>
    </location>
</feature>
<name>A0A2N0A1C5_9LEPT</name>
<dbReference type="OrthoDB" id="839282at2"/>
<dbReference type="EMBL" id="NPEA01000003">
    <property type="protein sequence ID" value="PJZ78107.1"/>
    <property type="molecule type" value="Genomic_DNA"/>
</dbReference>
<keyword evidence="3" id="KW-1185">Reference proteome</keyword>
<dbReference type="AlphaFoldDB" id="A0A2N0A1C5"/>
<dbReference type="InterPro" id="IPR041375">
    <property type="entry name" value="VapC45_PIN-like"/>
</dbReference>